<dbReference type="RefSeq" id="WP_155807180.1">
    <property type="nucleotide sequence ID" value="NZ_JAQCZU010000002.1"/>
</dbReference>
<evidence type="ECO:0000313" key="2">
    <source>
        <dbReference type="EMBL" id="VYS93755.1"/>
    </source>
</evidence>
<dbReference type="AlphaFoldDB" id="A0A6N2SQG3"/>
<gene>
    <name evidence="2" type="ORF">BDLFYP24_01559</name>
</gene>
<reference evidence="2" key="1">
    <citation type="submission" date="2019-11" db="EMBL/GenBank/DDBJ databases">
        <authorList>
            <person name="Feng L."/>
        </authorList>
    </citation>
    <scope>NUCLEOTIDE SEQUENCE</scope>
    <source>
        <strain evidence="2">BdentiumLFYP24</strain>
    </source>
</reference>
<evidence type="ECO:0000256" key="1">
    <source>
        <dbReference type="SAM" id="MobiDB-lite"/>
    </source>
</evidence>
<sequence>MVRIVPHAQKSLDEQTRGKGWSVRRGIHDDGTPDDGSDDDNTKKTSPKKLPKVLTCCLKYMRRADKELPETLEEAGEKSQLPFSPCSPKRQAVSDWARQRRTGIMSGRLSHFDADYPPCV</sequence>
<proteinExistence type="predicted"/>
<name>A0A6N2SQG3_9BIFI</name>
<dbReference type="EMBL" id="CACRSP010000003">
    <property type="protein sequence ID" value="VYS93755.1"/>
    <property type="molecule type" value="Genomic_DNA"/>
</dbReference>
<accession>A0A6N2SQG3</accession>
<organism evidence="2">
    <name type="scientific">Bifidobacterium dentium</name>
    <dbReference type="NCBI Taxonomy" id="1689"/>
    <lineage>
        <taxon>Bacteria</taxon>
        <taxon>Bacillati</taxon>
        <taxon>Actinomycetota</taxon>
        <taxon>Actinomycetes</taxon>
        <taxon>Bifidobacteriales</taxon>
        <taxon>Bifidobacteriaceae</taxon>
        <taxon>Bifidobacterium</taxon>
    </lineage>
</organism>
<feature type="region of interest" description="Disordered" evidence="1">
    <location>
        <begin position="70"/>
        <end position="91"/>
    </location>
</feature>
<feature type="region of interest" description="Disordered" evidence="1">
    <location>
        <begin position="1"/>
        <end position="48"/>
    </location>
</feature>
<protein>
    <submittedName>
        <fullName evidence="2">Uncharacterized protein</fullName>
    </submittedName>
</protein>